<proteinExistence type="predicted"/>
<dbReference type="GO" id="GO:0000287">
    <property type="term" value="F:magnesium ion binding"/>
    <property type="evidence" value="ECO:0007669"/>
    <property type="project" value="InterPro"/>
</dbReference>
<comment type="cofactor">
    <cofactor evidence="1">
        <name>Mg(2+)</name>
        <dbReference type="ChEBI" id="CHEBI:18420"/>
    </cofactor>
</comment>
<protein>
    <recommendedName>
        <fullName evidence="2">inorganic diphosphatase</fullName>
        <ecNumber evidence="2">3.6.1.1</ecNumber>
    </recommendedName>
</protein>
<dbReference type="EC" id="3.6.1.1" evidence="2"/>
<dbReference type="EMBL" id="JTEO01000002">
    <property type="protein sequence ID" value="MCQ6961947.1"/>
    <property type="molecule type" value="Genomic_DNA"/>
</dbReference>
<evidence type="ECO:0000313" key="6">
    <source>
        <dbReference type="EMBL" id="MCQ6961947.1"/>
    </source>
</evidence>
<dbReference type="RefSeq" id="WP_256621684.1">
    <property type="nucleotide sequence ID" value="NZ_JTEO01000002.1"/>
</dbReference>
<keyword evidence="3" id="KW-0479">Metal-binding</keyword>
<evidence type="ECO:0000256" key="4">
    <source>
        <dbReference type="ARBA" id="ARBA00022801"/>
    </source>
</evidence>
<keyword evidence="5" id="KW-0460">Magnesium</keyword>
<dbReference type="Proteomes" id="UP001206983">
    <property type="component" value="Unassembled WGS sequence"/>
</dbReference>
<comment type="caution">
    <text evidence="6">The sequence shown here is derived from an EMBL/GenBank/DDBJ whole genome shotgun (WGS) entry which is preliminary data.</text>
</comment>
<evidence type="ECO:0000256" key="5">
    <source>
        <dbReference type="ARBA" id="ARBA00022842"/>
    </source>
</evidence>
<gene>
    <name evidence="6" type="ORF">PV02_01845</name>
</gene>
<dbReference type="GO" id="GO:0006796">
    <property type="term" value="P:phosphate-containing compound metabolic process"/>
    <property type="evidence" value="ECO:0007669"/>
    <property type="project" value="InterPro"/>
</dbReference>
<accession>A0AAE3H984</accession>
<reference evidence="6 7" key="1">
    <citation type="journal article" date="2011" name="Appl. Environ. Microbiol.">
        <title>Methanogenic archaea isolated from Taiwan's Chelungpu fault.</title>
        <authorList>
            <person name="Wu S.Y."/>
            <person name="Lai M.C."/>
        </authorList>
    </citation>
    <scope>NUCLEOTIDE SEQUENCE [LARGE SCALE GENOMIC DNA]</scope>
    <source>
        <strain evidence="6 7">St545Mb</strain>
    </source>
</reference>
<keyword evidence="4" id="KW-0378">Hydrolase</keyword>
<dbReference type="Pfam" id="PF00719">
    <property type="entry name" value="Pyrophosphatase"/>
    <property type="match status" value="1"/>
</dbReference>
<dbReference type="Gene3D" id="3.90.80.10">
    <property type="entry name" value="Inorganic pyrophosphatase"/>
    <property type="match status" value="1"/>
</dbReference>
<evidence type="ECO:0000256" key="1">
    <source>
        <dbReference type="ARBA" id="ARBA00001946"/>
    </source>
</evidence>
<dbReference type="GO" id="GO:0005737">
    <property type="term" value="C:cytoplasm"/>
    <property type="evidence" value="ECO:0007669"/>
    <property type="project" value="InterPro"/>
</dbReference>
<evidence type="ECO:0000313" key="7">
    <source>
        <dbReference type="Proteomes" id="UP001206983"/>
    </source>
</evidence>
<organism evidence="6 7">
    <name type="scientific">Methanolobus chelungpuianus</name>
    <dbReference type="NCBI Taxonomy" id="502115"/>
    <lineage>
        <taxon>Archaea</taxon>
        <taxon>Methanobacteriati</taxon>
        <taxon>Methanobacteriota</taxon>
        <taxon>Stenosarchaea group</taxon>
        <taxon>Methanomicrobia</taxon>
        <taxon>Methanosarcinales</taxon>
        <taxon>Methanosarcinaceae</taxon>
        <taxon>Methanolobus</taxon>
    </lineage>
</organism>
<keyword evidence="7" id="KW-1185">Reference proteome</keyword>
<dbReference type="InterPro" id="IPR008162">
    <property type="entry name" value="Pyrophosphatase"/>
</dbReference>
<evidence type="ECO:0000256" key="3">
    <source>
        <dbReference type="ARBA" id="ARBA00022723"/>
    </source>
</evidence>
<name>A0AAE3H984_9EURY</name>
<dbReference type="GO" id="GO:0004427">
    <property type="term" value="F:inorganic diphosphate phosphatase activity"/>
    <property type="evidence" value="ECO:0007669"/>
    <property type="project" value="UniProtKB-EC"/>
</dbReference>
<sequence>MRIVVETPKYSFSKSRKEGSQFIKEFISPIPTLFNYGFVDGSVSEDGMGIDVIIIGPVMRKGDTMERSCFDGIVRFVDDSLRDDKHIVYLEGFFSKTFFSFYFRLYALFKSVVYLFSRKGLCTCRFEGIELYEAGMEGQ</sequence>
<dbReference type="AlphaFoldDB" id="A0AAE3H984"/>
<evidence type="ECO:0000256" key="2">
    <source>
        <dbReference type="ARBA" id="ARBA00012146"/>
    </source>
</evidence>
<dbReference type="SUPFAM" id="SSF50324">
    <property type="entry name" value="Inorganic pyrophosphatase"/>
    <property type="match status" value="1"/>
</dbReference>
<dbReference type="InterPro" id="IPR036649">
    <property type="entry name" value="Pyrophosphatase_sf"/>
</dbReference>